<sequence>MTAALAILALATAPPALPSPVRTVSISSQESRSNRAVPSCERGCLSPVEAVTYASYLGDKAGVAGVFDMPVVEIGQQAGLFYLNSEKDYRDRNCLTVALTPTAMQALAGTTNLEQARERLRNHRVIVRGVARQVRIVFSHDGRPTEKYYYQVHVRVTEPGQVRLVA</sequence>
<feature type="signal peptide" evidence="1">
    <location>
        <begin position="1"/>
        <end position="18"/>
    </location>
</feature>
<feature type="chain" id="PRO_5031501385" evidence="1">
    <location>
        <begin position="19"/>
        <end position="166"/>
    </location>
</feature>
<organism evidence="2 3">
    <name type="scientific">Novosphingobium silvae</name>
    <dbReference type="NCBI Taxonomy" id="2692619"/>
    <lineage>
        <taxon>Bacteria</taxon>
        <taxon>Pseudomonadati</taxon>
        <taxon>Pseudomonadota</taxon>
        <taxon>Alphaproteobacteria</taxon>
        <taxon>Sphingomonadales</taxon>
        <taxon>Sphingomonadaceae</taxon>
        <taxon>Novosphingobium</taxon>
    </lineage>
</organism>
<comment type="caution">
    <text evidence="2">The sequence shown here is derived from an EMBL/GenBank/DDBJ whole genome shotgun (WGS) entry which is preliminary data.</text>
</comment>
<evidence type="ECO:0000256" key="1">
    <source>
        <dbReference type="SAM" id="SignalP"/>
    </source>
</evidence>
<dbReference type="AlphaFoldDB" id="A0A7X4GI99"/>
<dbReference type="Proteomes" id="UP000465810">
    <property type="component" value="Unassembled WGS sequence"/>
</dbReference>
<protein>
    <submittedName>
        <fullName evidence="2">Uncharacterized protein</fullName>
    </submittedName>
</protein>
<dbReference type="RefSeq" id="WP_160985903.1">
    <property type="nucleotide sequence ID" value="NZ_WVTD01000007.1"/>
</dbReference>
<evidence type="ECO:0000313" key="2">
    <source>
        <dbReference type="EMBL" id="MYL98252.1"/>
    </source>
</evidence>
<evidence type="ECO:0000313" key="3">
    <source>
        <dbReference type="Proteomes" id="UP000465810"/>
    </source>
</evidence>
<keyword evidence="1" id="KW-0732">Signal</keyword>
<proteinExistence type="predicted"/>
<dbReference type="EMBL" id="WVTD01000007">
    <property type="protein sequence ID" value="MYL98252.1"/>
    <property type="molecule type" value="Genomic_DNA"/>
</dbReference>
<name>A0A7X4GI99_9SPHN</name>
<reference evidence="2 3" key="1">
    <citation type="submission" date="2019-12" db="EMBL/GenBank/DDBJ databases">
        <authorList>
            <person name="Feng G."/>
            <person name="Zhu H."/>
        </authorList>
    </citation>
    <scope>NUCLEOTIDE SEQUENCE [LARGE SCALE GENOMIC DNA]</scope>
    <source>
        <strain evidence="2 3">FGD1</strain>
    </source>
</reference>
<keyword evidence="3" id="KW-1185">Reference proteome</keyword>
<gene>
    <name evidence="2" type="ORF">GR702_10790</name>
</gene>
<accession>A0A7X4GI99</accession>